<feature type="domain" description="Reverse transcriptase" evidence="1">
    <location>
        <begin position="370"/>
        <end position="441"/>
    </location>
</feature>
<keyword evidence="2" id="KW-0695">RNA-directed DNA polymerase</keyword>
<name>A0A699J8G6_TANCI</name>
<evidence type="ECO:0000259" key="1">
    <source>
        <dbReference type="Pfam" id="PF00078"/>
    </source>
</evidence>
<reference evidence="2" key="1">
    <citation type="journal article" date="2019" name="Sci. Rep.">
        <title>Draft genome of Tanacetum cinerariifolium, the natural source of mosquito coil.</title>
        <authorList>
            <person name="Yamashiro T."/>
            <person name="Shiraishi A."/>
            <person name="Satake H."/>
            <person name="Nakayama K."/>
        </authorList>
    </citation>
    <scope>NUCLEOTIDE SEQUENCE</scope>
</reference>
<dbReference type="PANTHER" id="PTHR24559:SF444">
    <property type="entry name" value="REVERSE TRANSCRIPTASE DOMAIN-CONTAINING PROTEIN"/>
    <property type="match status" value="1"/>
</dbReference>
<dbReference type="Gene3D" id="3.10.10.10">
    <property type="entry name" value="HIV Type 1 Reverse Transcriptase, subunit A, domain 1"/>
    <property type="match status" value="1"/>
</dbReference>
<dbReference type="GO" id="GO:0003964">
    <property type="term" value="F:RNA-directed DNA polymerase activity"/>
    <property type="evidence" value="ECO:0007669"/>
    <property type="project" value="UniProtKB-KW"/>
</dbReference>
<dbReference type="InterPro" id="IPR000477">
    <property type="entry name" value="RT_dom"/>
</dbReference>
<proteinExistence type="predicted"/>
<dbReference type="Pfam" id="PF08284">
    <property type="entry name" value="RVP_2"/>
    <property type="match status" value="1"/>
</dbReference>
<dbReference type="CDD" id="cd01647">
    <property type="entry name" value="RT_LTR"/>
    <property type="match status" value="1"/>
</dbReference>
<organism evidence="2">
    <name type="scientific">Tanacetum cinerariifolium</name>
    <name type="common">Dalmatian daisy</name>
    <name type="synonym">Chrysanthemum cinerariifolium</name>
    <dbReference type="NCBI Taxonomy" id="118510"/>
    <lineage>
        <taxon>Eukaryota</taxon>
        <taxon>Viridiplantae</taxon>
        <taxon>Streptophyta</taxon>
        <taxon>Embryophyta</taxon>
        <taxon>Tracheophyta</taxon>
        <taxon>Spermatophyta</taxon>
        <taxon>Magnoliopsida</taxon>
        <taxon>eudicotyledons</taxon>
        <taxon>Gunneridae</taxon>
        <taxon>Pentapetalae</taxon>
        <taxon>asterids</taxon>
        <taxon>campanulids</taxon>
        <taxon>Asterales</taxon>
        <taxon>Asteraceae</taxon>
        <taxon>Asteroideae</taxon>
        <taxon>Anthemideae</taxon>
        <taxon>Anthemidinae</taxon>
        <taxon>Tanacetum</taxon>
    </lineage>
</organism>
<dbReference type="Gene3D" id="4.10.60.10">
    <property type="entry name" value="Zinc finger, CCHC-type"/>
    <property type="match status" value="1"/>
</dbReference>
<dbReference type="InterPro" id="IPR043128">
    <property type="entry name" value="Rev_trsase/Diguanyl_cyclase"/>
</dbReference>
<dbReference type="InterPro" id="IPR053134">
    <property type="entry name" value="RNA-dir_DNA_polymerase"/>
</dbReference>
<dbReference type="InterPro" id="IPR043502">
    <property type="entry name" value="DNA/RNA_pol_sf"/>
</dbReference>
<sequence length="469" mass="53941">MSPLARVSRAKFHWGIAFATGLKNEFSPYRVPQREGNMNGWLIEDDPLGYEASDKEVESNLESTARSKPKEMVGMVVIMVVPTKGSWHAIPKSMMEREVKYAAISFMNKDLTWWNTQVQAKGLEATIATPHRNRYAGPIPKCAKCWTHHGEGEPCQMCFNFQKPGHFARNYRMPVKKVALINAIRGEHEPAICYECGNREHFQNTYPKLTRAPGQVGNHLTIEGNQNRRNNGNQKLELGNSLFSIDLIPLGHGSLDVIVGMDCLSKHKSKIMCLEKVVRIPLESGEILHVQGKRTLGIAKALRNVKLQEMQDKGLISPSHFPWGAPMLFVRKKYRALHMCIDYMELNKLCVKNRYPLPKIDDLFDHLQRALFMDLMNWVYKPYLDKFVIVFIDNILVYSTSKKEHKFHLRLVLELLKKEKLYAKFSKFEFWSQEVQFLGHVVNQNGIHMDPTKIKVVKNWKAPTTPSKI</sequence>
<keyword evidence="2" id="KW-0808">Transferase</keyword>
<accession>A0A699J8G6</accession>
<dbReference type="SUPFAM" id="SSF56672">
    <property type="entry name" value="DNA/RNA polymerases"/>
    <property type="match status" value="1"/>
</dbReference>
<protein>
    <submittedName>
        <fullName evidence="2">Putative reverse transcriptase domain-containing protein</fullName>
    </submittedName>
</protein>
<gene>
    <name evidence="2" type="ORF">Tci_591264</name>
</gene>
<dbReference type="EMBL" id="BKCJ010383424">
    <property type="protein sequence ID" value="GFA19292.1"/>
    <property type="molecule type" value="Genomic_DNA"/>
</dbReference>
<dbReference type="AlphaFoldDB" id="A0A699J8G6"/>
<evidence type="ECO:0000313" key="2">
    <source>
        <dbReference type="EMBL" id="GFA19292.1"/>
    </source>
</evidence>
<dbReference type="Gene3D" id="3.30.70.270">
    <property type="match status" value="2"/>
</dbReference>
<comment type="caution">
    <text evidence="2">The sequence shown here is derived from an EMBL/GenBank/DDBJ whole genome shotgun (WGS) entry which is preliminary data.</text>
</comment>
<dbReference type="Pfam" id="PF00078">
    <property type="entry name" value="RVT_1"/>
    <property type="match status" value="1"/>
</dbReference>
<dbReference type="PANTHER" id="PTHR24559">
    <property type="entry name" value="TRANSPOSON TY3-I GAG-POL POLYPROTEIN"/>
    <property type="match status" value="1"/>
</dbReference>
<keyword evidence="2" id="KW-0548">Nucleotidyltransferase</keyword>